<dbReference type="SUPFAM" id="SSF54665">
    <property type="entry name" value="CO dehydrogenase molybdoprotein N-domain-like"/>
    <property type="match status" value="1"/>
</dbReference>
<accession>A0A1S8NCV7</accession>
<dbReference type="InterPro" id="IPR036856">
    <property type="entry name" value="Ald_Oxase/Xan_DH_a/b_sf"/>
</dbReference>
<dbReference type="Proteomes" id="UP000191154">
    <property type="component" value="Unassembled WGS sequence"/>
</dbReference>
<gene>
    <name evidence="4" type="primary">pucD_1</name>
    <name evidence="4" type="ORF">CLOSAC_11620</name>
</gene>
<dbReference type="InterPro" id="IPR008274">
    <property type="entry name" value="AldOxase/xan_DH_MoCoBD1"/>
</dbReference>
<dbReference type="PANTHER" id="PTHR11908">
    <property type="entry name" value="XANTHINE DEHYDROGENASE"/>
    <property type="match status" value="1"/>
</dbReference>
<dbReference type="GO" id="GO:0004854">
    <property type="term" value="F:xanthine dehydrogenase activity"/>
    <property type="evidence" value="ECO:0007669"/>
    <property type="project" value="UniProtKB-EC"/>
</dbReference>
<evidence type="ECO:0000313" key="5">
    <source>
        <dbReference type="Proteomes" id="UP000191154"/>
    </source>
</evidence>
<protein>
    <submittedName>
        <fullName evidence="4">Putative xanthine dehydrogenase subunit D</fullName>
        <ecNumber evidence="4">1.17.1.4</ecNumber>
    </submittedName>
</protein>
<dbReference type="RefSeq" id="WP_077864559.1">
    <property type="nucleotide sequence ID" value="NZ_LZYZ01000002.1"/>
</dbReference>
<dbReference type="Pfam" id="PF02738">
    <property type="entry name" value="MoCoBD_1"/>
    <property type="match status" value="1"/>
</dbReference>
<evidence type="ECO:0000256" key="1">
    <source>
        <dbReference type="ARBA" id="ARBA00022505"/>
    </source>
</evidence>
<dbReference type="EC" id="1.17.1.4" evidence="4"/>
<dbReference type="SMART" id="SM01008">
    <property type="entry name" value="Ald_Xan_dh_C"/>
    <property type="match status" value="1"/>
</dbReference>
<name>A0A1S8NCV7_CLOSA</name>
<keyword evidence="1" id="KW-0500">Molybdenum</keyword>
<sequence length="701" mass="77629">MDDIRKSVIKADHNIKVDGSAKYIGDIKFKNILHAKTLRSEKAKAKIKNIIIPKLKDEYYVIEGKDVPGLNKVKIIENDMPLFADKEVNYIGEPILLVVGPKLEEVINILNEIKVEYENDIPVFDMRNSKVIFAEYKYERGNVEKVFKNSARIIEEEFYTGHQEQAYLETQGVVGEYENGKISVYGSMQCPYYVKSAVVQALGCKDNEVRIVQTITGGGFGGKEDYPSLIGSQVAVASYKTKKNVRLILDRGEDISYSTKRHPALLKYKSAIDKNNNIIGMDIDITLDGGAYSTLSSVVLQRSLLCALGIYNIPNIRVNGKVVKTNTVPNGAFRGFGGPQSIFAIEMHMAHLAKEIGCTPLEIKKKYFVKTGDDTCTGGRFLHDVKLKEMLKKAEKMSDFSKKYAKYSNQKGLIRKGIGMSLFLHGCGFTGSGERDFIKAKVKLLKHKDGIIEILAANTDMGQGLQTTLRKIVAKVLDKNYKDIVYKNPDTDGVPDSGPTVASRSTMVVGKLLERAALNLKKNWKDGEEQIVEENYKHPDLIPWDIEKFNGDAYPSYSWGINVVEVEVNTITAVTDISKIYTVFDIGIPIDETIMEGQIQGGVIQGIGYGSCENIQCENGKFKQNSMTDYIIPTAKDVVNIKNELVDNPCELGPFGAKGAGELTLVGGAPAYVNAIENALGIRINKIPITPELIMEAIANE</sequence>
<keyword evidence="2 4" id="KW-0560">Oxidoreductase</keyword>
<evidence type="ECO:0000313" key="4">
    <source>
        <dbReference type="EMBL" id="OOM14289.1"/>
    </source>
</evidence>
<dbReference type="Gene3D" id="3.90.1170.50">
    <property type="entry name" value="Aldehyde oxidase/xanthine dehydrogenase, a/b hammerhead"/>
    <property type="match status" value="1"/>
</dbReference>
<dbReference type="InterPro" id="IPR016208">
    <property type="entry name" value="Ald_Oxase/xanthine_DH-like"/>
</dbReference>
<dbReference type="SUPFAM" id="SSF56003">
    <property type="entry name" value="Molybdenum cofactor-binding domain"/>
    <property type="match status" value="1"/>
</dbReference>
<dbReference type="EMBL" id="LZYZ01000002">
    <property type="protein sequence ID" value="OOM14289.1"/>
    <property type="molecule type" value="Genomic_DNA"/>
</dbReference>
<dbReference type="InterPro" id="IPR037165">
    <property type="entry name" value="AldOxase/xan_DH_Mopterin-bd_sf"/>
</dbReference>
<organism evidence="4 5">
    <name type="scientific">Clostridium saccharobutylicum</name>
    <dbReference type="NCBI Taxonomy" id="169679"/>
    <lineage>
        <taxon>Bacteria</taxon>
        <taxon>Bacillati</taxon>
        <taxon>Bacillota</taxon>
        <taxon>Clostridia</taxon>
        <taxon>Eubacteriales</taxon>
        <taxon>Clostridiaceae</taxon>
        <taxon>Clostridium</taxon>
    </lineage>
</organism>
<proteinExistence type="predicted"/>
<dbReference type="InterPro" id="IPR000674">
    <property type="entry name" value="Ald_Oxase/Xan_DH_a/b"/>
</dbReference>
<reference evidence="4 5" key="1">
    <citation type="submission" date="2016-05" db="EMBL/GenBank/DDBJ databases">
        <title>Microbial solvent formation.</title>
        <authorList>
            <person name="Poehlein A."/>
            <person name="Montoya Solano J.D."/>
            <person name="Flitsch S."/>
            <person name="Krabben P."/>
            <person name="Duerre P."/>
            <person name="Daniel R."/>
        </authorList>
    </citation>
    <scope>NUCLEOTIDE SEQUENCE [LARGE SCALE GENOMIC DNA]</scope>
    <source>
        <strain evidence="4 5">L1-8</strain>
    </source>
</reference>
<dbReference type="InterPro" id="IPR046867">
    <property type="entry name" value="AldOxase/xan_DH_MoCoBD2"/>
</dbReference>
<evidence type="ECO:0000259" key="3">
    <source>
        <dbReference type="SMART" id="SM01008"/>
    </source>
</evidence>
<dbReference type="AlphaFoldDB" id="A0A1S8NCV7"/>
<dbReference type="Pfam" id="PF01315">
    <property type="entry name" value="Ald_Xan_dh_C"/>
    <property type="match status" value="1"/>
</dbReference>
<dbReference type="GO" id="GO:0005506">
    <property type="term" value="F:iron ion binding"/>
    <property type="evidence" value="ECO:0007669"/>
    <property type="project" value="InterPro"/>
</dbReference>
<comment type="caution">
    <text evidence="4">The sequence shown here is derived from an EMBL/GenBank/DDBJ whole genome shotgun (WGS) entry which is preliminary data.</text>
</comment>
<evidence type="ECO:0000256" key="2">
    <source>
        <dbReference type="ARBA" id="ARBA00023002"/>
    </source>
</evidence>
<feature type="domain" description="Aldehyde oxidase/xanthine dehydrogenase a/b hammerhead" evidence="3">
    <location>
        <begin position="18"/>
        <end position="121"/>
    </location>
</feature>
<dbReference type="PANTHER" id="PTHR11908:SF132">
    <property type="entry name" value="ALDEHYDE OXIDASE 1-RELATED"/>
    <property type="match status" value="1"/>
</dbReference>
<dbReference type="Gene3D" id="3.30.365.10">
    <property type="entry name" value="Aldehyde oxidase/xanthine dehydrogenase, molybdopterin binding domain"/>
    <property type="match status" value="4"/>
</dbReference>
<dbReference type="Pfam" id="PF20256">
    <property type="entry name" value="MoCoBD_2"/>
    <property type="match status" value="1"/>
</dbReference>